<evidence type="ECO:0000313" key="6">
    <source>
        <dbReference type="EMBL" id="KAK5058779.1"/>
    </source>
</evidence>
<keyword evidence="1" id="KW-0805">Transcription regulation</keyword>
<dbReference type="GO" id="GO:0003677">
    <property type="term" value="F:DNA binding"/>
    <property type="evidence" value="ECO:0007669"/>
    <property type="project" value="UniProtKB-KW"/>
</dbReference>
<evidence type="ECO:0000256" key="4">
    <source>
        <dbReference type="ARBA" id="ARBA00023242"/>
    </source>
</evidence>
<keyword evidence="7" id="KW-1185">Reference proteome</keyword>
<accession>A0AAV9NIJ3</accession>
<dbReference type="InterPro" id="IPR036864">
    <property type="entry name" value="Zn2-C6_fun-type_DNA-bd_sf"/>
</dbReference>
<dbReference type="AlphaFoldDB" id="A0AAV9NIJ3"/>
<dbReference type="PROSITE" id="PS50048">
    <property type="entry name" value="ZN2_CY6_FUNGAL_2"/>
    <property type="match status" value="1"/>
</dbReference>
<name>A0AAV9NIJ3_9EURO</name>
<comment type="caution">
    <text evidence="6">The sequence shown here is derived from an EMBL/GenBank/DDBJ whole genome shotgun (WGS) entry which is preliminary data.</text>
</comment>
<dbReference type="GeneID" id="89979197"/>
<evidence type="ECO:0000259" key="5">
    <source>
        <dbReference type="PROSITE" id="PS50048"/>
    </source>
</evidence>
<dbReference type="PANTHER" id="PTHR37534">
    <property type="entry name" value="TRANSCRIPTIONAL ACTIVATOR PROTEIN UGA3"/>
    <property type="match status" value="1"/>
</dbReference>
<gene>
    <name evidence="6" type="ORF">LTR84_011043</name>
</gene>
<dbReference type="CDD" id="cd00067">
    <property type="entry name" value="GAL4"/>
    <property type="match status" value="1"/>
</dbReference>
<dbReference type="Pfam" id="PF00172">
    <property type="entry name" value="Zn_clus"/>
    <property type="match status" value="1"/>
</dbReference>
<dbReference type="RefSeq" id="XP_064709302.1">
    <property type="nucleotide sequence ID" value="XM_064854576.1"/>
</dbReference>
<evidence type="ECO:0000256" key="1">
    <source>
        <dbReference type="ARBA" id="ARBA00023015"/>
    </source>
</evidence>
<keyword evidence="2" id="KW-0238">DNA-binding</keyword>
<keyword evidence="4" id="KW-0539">Nucleus</keyword>
<dbReference type="SMART" id="SM00066">
    <property type="entry name" value="GAL4"/>
    <property type="match status" value="1"/>
</dbReference>
<dbReference type="PANTHER" id="PTHR37534:SF46">
    <property type="entry name" value="ZN(II)2CYS6 TRANSCRIPTION FACTOR (EUROFUNG)"/>
    <property type="match status" value="1"/>
</dbReference>
<evidence type="ECO:0000256" key="2">
    <source>
        <dbReference type="ARBA" id="ARBA00023125"/>
    </source>
</evidence>
<evidence type="ECO:0000256" key="3">
    <source>
        <dbReference type="ARBA" id="ARBA00023163"/>
    </source>
</evidence>
<keyword evidence="3" id="KW-0804">Transcription</keyword>
<proteinExistence type="predicted"/>
<dbReference type="PROSITE" id="PS00463">
    <property type="entry name" value="ZN2_CY6_FUNGAL_1"/>
    <property type="match status" value="1"/>
</dbReference>
<dbReference type="Proteomes" id="UP001358417">
    <property type="component" value="Unassembled WGS sequence"/>
</dbReference>
<reference evidence="6 7" key="1">
    <citation type="submission" date="2023-08" db="EMBL/GenBank/DDBJ databases">
        <title>Black Yeasts Isolated from many extreme environments.</title>
        <authorList>
            <person name="Coleine C."/>
            <person name="Stajich J.E."/>
            <person name="Selbmann L."/>
        </authorList>
    </citation>
    <scope>NUCLEOTIDE SEQUENCE [LARGE SCALE GENOMIC DNA]</scope>
    <source>
        <strain evidence="6 7">CCFEE 5792</strain>
    </source>
</reference>
<protein>
    <recommendedName>
        <fullName evidence="5">Zn(2)-C6 fungal-type domain-containing protein</fullName>
    </recommendedName>
</protein>
<dbReference type="GO" id="GO:0000981">
    <property type="term" value="F:DNA-binding transcription factor activity, RNA polymerase II-specific"/>
    <property type="evidence" value="ECO:0007669"/>
    <property type="project" value="InterPro"/>
</dbReference>
<sequence>MPPKTADPARQQTRSRTGCQTCRKRKLKCDEVRPICTPCTKSNRECVPSEGVAWRHQQNAGADESDRVSLPKFFNKEKDAAKFNQEQIRAFLPIPDLTWLPVNSGFETTTSTPSTREASPVATQAQQVAAAAAADSLAVLSTAAEMTYTPQPPQHAYYSTNAPSTAHPEYNFVQAPDMSTGMGGANMPFILHHPQQPHPQVAMNPMIDPQLQASVAQVLDDTSDVGGGEEIDVAVPEDGEHNLTVTDAEAENHIGILALREFNNETSA</sequence>
<dbReference type="GO" id="GO:0008270">
    <property type="term" value="F:zinc ion binding"/>
    <property type="evidence" value="ECO:0007669"/>
    <property type="project" value="InterPro"/>
</dbReference>
<organism evidence="6 7">
    <name type="scientific">Exophiala bonariae</name>
    <dbReference type="NCBI Taxonomy" id="1690606"/>
    <lineage>
        <taxon>Eukaryota</taxon>
        <taxon>Fungi</taxon>
        <taxon>Dikarya</taxon>
        <taxon>Ascomycota</taxon>
        <taxon>Pezizomycotina</taxon>
        <taxon>Eurotiomycetes</taxon>
        <taxon>Chaetothyriomycetidae</taxon>
        <taxon>Chaetothyriales</taxon>
        <taxon>Herpotrichiellaceae</taxon>
        <taxon>Exophiala</taxon>
    </lineage>
</organism>
<evidence type="ECO:0000313" key="7">
    <source>
        <dbReference type="Proteomes" id="UP001358417"/>
    </source>
</evidence>
<dbReference type="EMBL" id="JAVRRD010000005">
    <property type="protein sequence ID" value="KAK5058779.1"/>
    <property type="molecule type" value="Genomic_DNA"/>
</dbReference>
<dbReference type="SUPFAM" id="SSF57701">
    <property type="entry name" value="Zn2/Cys6 DNA-binding domain"/>
    <property type="match status" value="1"/>
</dbReference>
<dbReference type="InterPro" id="IPR001138">
    <property type="entry name" value="Zn2Cys6_DnaBD"/>
</dbReference>
<feature type="domain" description="Zn(2)-C6 fungal-type" evidence="5">
    <location>
        <begin position="18"/>
        <end position="47"/>
    </location>
</feature>
<dbReference type="Gene3D" id="4.10.240.10">
    <property type="entry name" value="Zn(2)-C6 fungal-type DNA-binding domain"/>
    <property type="match status" value="1"/>
</dbReference>